<accession>A0A1F7I8I8</accession>
<reference evidence="1 2" key="1">
    <citation type="journal article" date="2016" name="Nat. Commun.">
        <title>Thousands of microbial genomes shed light on interconnected biogeochemical processes in an aquifer system.</title>
        <authorList>
            <person name="Anantharaman K."/>
            <person name="Brown C.T."/>
            <person name="Hug L.A."/>
            <person name="Sharon I."/>
            <person name="Castelle C.J."/>
            <person name="Probst A.J."/>
            <person name="Thomas B.C."/>
            <person name="Singh A."/>
            <person name="Wilkins M.J."/>
            <person name="Karaoz U."/>
            <person name="Brodie E.L."/>
            <person name="Williams K.H."/>
            <person name="Hubbard S.S."/>
            <person name="Banfield J.F."/>
        </authorList>
    </citation>
    <scope>NUCLEOTIDE SEQUENCE [LARGE SCALE GENOMIC DNA]</scope>
</reference>
<comment type="caution">
    <text evidence="1">The sequence shown here is derived from an EMBL/GenBank/DDBJ whole genome shotgun (WGS) entry which is preliminary data.</text>
</comment>
<protein>
    <submittedName>
        <fullName evidence="1">Uncharacterized protein</fullName>
    </submittedName>
</protein>
<gene>
    <name evidence="1" type="ORF">A2954_06590</name>
</gene>
<proteinExistence type="predicted"/>
<dbReference type="EMBL" id="MGAG01000038">
    <property type="protein sequence ID" value="OGK39676.1"/>
    <property type="molecule type" value="Genomic_DNA"/>
</dbReference>
<dbReference type="Proteomes" id="UP000177698">
    <property type="component" value="Unassembled WGS sequence"/>
</dbReference>
<evidence type="ECO:0000313" key="2">
    <source>
        <dbReference type="Proteomes" id="UP000177698"/>
    </source>
</evidence>
<sequence>MVNQANSGKYNLDLLRGWRRDQLRLLKEFTLRPLISQTLISTASGATIGSHELGGKLTALTRAELIIKAGKDDNGSWIWQLNEEKVEKETLKEFLDKIKI</sequence>
<evidence type="ECO:0000313" key="1">
    <source>
        <dbReference type="EMBL" id="OGK39676.1"/>
    </source>
</evidence>
<dbReference type="AlphaFoldDB" id="A0A1F7I8I8"/>
<organism evidence="1 2">
    <name type="scientific">Candidatus Roizmanbacteria bacterium RIFCSPLOWO2_01_FULL_37_12</name>
    <dbReference type="NCBI Taxonomy" id="1802056"/>
    <lineage>
        <taxon>Bacteria</taxon>
        <taxon>Candidatus Roizmaniibacteriota</taxon>
    </lineage>
</organism>
<name>A0A1F7I8I8_9BACT</name>